<evidence type="ECO:0000256" key="6">
    <source>
        <dbReference type="ARBA" id="ARBA00022989"/>
    </source>
</evidence>
<dbReference type="Gene3D" id="3.40.50.300">
    <property type="entry name" value="P-loop containing nucleotide triphosphate hydrolases"/>
    <property type="match status" value="1"/>
</dbReference>
<proteinExistence type="predicted"/>
<reference evidence="11" key="1">
    <citation type="submission" date="2021-02" db="EMBL/GenBank/DDBJ databases">
        <authorList>
            <person name="Dougan E. K."/>
            <person name="Rhodes N."/>
            <person name="Thang M."/>
            <person name="Chan C."/>
        </authorList>
    </citation>
    <scope>NUCLEOTIDE SEQUENCE</scope>
</reference>
<dbReference type="InterPro" id="IPR003439">
    <property type="entry name" value="ABC_transporter-like_ATP-bd"/>
</dbReference>
<dbReference type="Gene3D" id="1.20.1560.10">
    <property type="entry name" value="ABC transporter type 1, transmembrane domain"/>
    <property type="match status" value="1"/>
</dbReference>
<dbReference type="InterPro" id="IPR039421">
    <property type="entry name" value="Type_1_exporter"/>
</dbReference>
<evidence type="ECO:0000313" key="11">
    <source>
        <dbReference type="EMBL" id="CAE6962498.1"/>
    </source>
</evidence>
<feature type="domain" description="ABC transporter" evidence="9">
    <location>
        <begin position="629"/>
        <end position="871"/>
    </location>
</feature>
<evidence type="ECO:0000256" key="4">
    <source>
        <dbReference type="ARBA" id="ARBA00022741"/>
    </source>
</evidence>
<comment type="caution">
    <text evidence="11">The sequence shown here is derived from an EMBL/GenBank/DDBJ whole genome shotgun (WGS) entry which is preliminary data.</text>
</comment>
<dbReference type="Proteomes" id="UP000604046">
    <property type="component" value="Unassembled WGS sequence"/>
</dbReference>
<dbReference type="EMBL" id="CAJNDS010000114">
    <property type="protein sequence ID" value="CAE6962498.1"/>
    <property type="molecule type" value="Genomic_DNA"/>
</dbReference>
<dbReference type="GO" id="GO:0016887">
    <property type="term" value="F:ATP hydrolysis activity"/>
    <property type="evidence" value="ECO:0007669"/>
    <property type="project" value="InterPro"/>
</dbReference>
<keyword evidence="2" id="KW-0813">Transport</keyword>
<dbReference type="PROSITE" id="PS50929">
    <property type="entry name" value="ABC_TM1F"/>
    <property type="match status" value="1"/>
</dbReference>
<feature type="transmembrane region" description="Helical" evidence="8">
    <location>
        <begin position="352"/>
        <end position="373"/>
    </location>
</feature>
<organism evidence="11 12">
    <name type="scientific">Symbiodinium natans</name>
    <dbReference type="NCBI Taxonomy" id="878477"/>
    <lineage>
        <taxon>Eukaryota</taxon>
        <taxon>Sar</taxon>
        <taxon>Alveolata</taxon>
        <taxon>Dinophyceae</taxon>
        <taxon>Suessiales</taxon>
        <taxon>Symbiodiniaceae</taxon>
        <taxon>Symbiodinium</taxon>
    </lineage>
</organism>
<evidence type="ECO:0000256" key="2">
    <source>
        <dbReference type="ARBA" id="ARBA00022448"/>
    </source>
</evidence>
<dbReference type="PANTHER" id="PTHR43394">
    <property type="entry name" value="ATP-DEPENDENT PERMEASE MDL1, MITOCHONDRIAL"/>
    <property type="match status" value="1"/>
</dbReference>
<protein>
    <submittedName>
        <fullName evidence="11">Abcb10 protein</fullName>
    </submittedName>
</protein>
<dbReference type="GO" id="GO:0005524">
    <property type="term" value="F:ATP binding"/>
    <property type="evidence" value="ECO:0007669"/>
    <property type="project" value="UniProtKB-KW"/>
</dbReference>
<keyword evidence="12" id="KW-1185">Reference proteome</keyword>
<dbReference type="OrthoDB" id="6500128at2759"/>
<dbReference type="AlphaFoldDB" id="A0A812HWN8"/>
<dbReference type="Pfam" id="PF00005">
    <property type="entry name" value="ABC_tran"/>
    <property type="match status" value="1"/>
</dbReference>
<gene>
    <name evidence="11" type="primary">Abcb10</name>
    <name evidence="11" type="ORF">SNAT2548_LOCUS2031</name>
</gene>
<dbReference type="GO" id="GO:0015421">
    <property type="term" value="F:ABC-type oligopeptide transporter activity"/>
    <property type="evidence" value="ECO:0007669"/>
    <property type="project" value="TreeGrafter"/>
</dbReference>
<keyword evidence="5" id="KW-0067">ATP-binding</keyword>
<feature type="transmembrane region" description="Helical" evidence="8">
    <location>
        <begin position="137"/>
        <end position="155"/>
    </location>
</feature>
<keyword evidence="7 8" id="KW-0472">Membrane</keyword>
<evidence type="ECO:0000313" key="12">
    <source>
        <dbReference type="Proteomes" id="UP000604046"/>
    </source>
</evidence>
<feature type="transmembrane region" description="Helical" evidence="8">
    <location>
        <begin position="449"/>
        <end position="469"/>
    </location>
</feature>
<evidence type="ECO:0000259" key="9">
    <source>
        <dbReference type="PROSITE" id="PS50893"/>
    </source>
</evidence>
<evidence type="ECO:0000256" key="3">
    <source>
        <dbReference type="ARBA" id="ARBA00022692"/>
    </source>
</evidence>
<dbReference type="Pfam" id="PF00664">
    <property type="entry name" value="ABC_membrane"/>
    <property type="match status" value="1"/>
</dbReference>
<evidence type="ECO:0000256" key="8">
    <source>
        <dbReference type="SAM" id="Phobius"/>
    </source>
</evidence>
<feature type="transmembrane region" description="Helical" evidence="8">
    <location>
        <begin position="6"/>
        <end position="27"/>
    </location>
</feature>
<evidence type="ECO:0000256" key="7">
    <source>
        <dbReference type="ARBA" id="ARBA00023136"/>
    </source>
</evidence>
<name>A0A812HWN8_9DINO</name>
<dbReference type="InterPro" id="IPR011527">
    <property type="entry name" value="ABC1_TM_dom"/>
</dbReference>
<keyword evidence="6 8" id="KW-1133">Transmembrane helix</keyword>
<feature type="domain" description="ABC transmembrane type-1" evidence="10">
    <location>
        <begin position="313"/>
        <end position="591"/>
    </location>
</feature>
<evidence type="ECO:0000259" key="10">
    <source>
        <dbReference type="PROSITE" id="PS50929"/>
    </source>
</evidence>
<dbReference type="InterPro" id="IPR003593">
    <property type="entry name" value="AAA+_ATPase"/>
</dbReference>
<evidence type="ECO:0000256" key="5">
    <source>
        <dbReference type="ARBA" id="ARBA00022840"/>
    </source>
</evidence>
<dbReference type="InterPro" id="IPR027417">
    <property type="entry name" value="P-loop_NTPase"/>
</dbReference>
<dbReference type="SMART" id="SM00382">
    <property type="entry name" value="AAA"/>
    <property type="match status" value="1"/>
</dbReference>
<keyword evidence="3 8" id="KW-0812">Transmembrane</keyword>
<dbReference type="SUPFAM" id="SSF90123">
    <property type="entry name" value="ABC transporter transmembrane region"/>
    <property type="match status" value="1"/>
</dbReference>
<sequence>MGSGRLWFTAAAFLLDLSTIVSLFLAANRPFSNRLVDLVLLGGRVLGGSLLSTVAIRLALGHWPWSASNGHALAEVQRELTRAISGEMDGARQAPLLASSTASSASGDAMAQRLDEAVSSRQQELKKLERGQGFSKAVTFFIYIFFAVCSLRTAIEVVSLPTADFWSSFWVVVQVCGLPIMQLEFILLKGLIQSSTAGDSVTLKGVHEHPLYWTDVEGKGFVRCSLCNEKVGELTGGYLTLQCRTCTANRYGFGGFNVCTACYRKNAVKSGAAGEASGSGILRGDKGPKYAQPMTVIQYMKRLSGLVRKSTLAVVLICVCGSQFFSAYIPKAQGDTISALTKQNDAEFNERILEFALLVVANAIMSCSMSIAIQSLQTRMSANMSVRLFDSLLKQDIAFYDNAMTGQMNSRLNNDMRQALSPVSIIMNAFVANIVMLLVGFGICLQSSWRLTVLAFTVLTPVVHISAEFSQWASKLMMSQFTYMADAQGSATQALTNIRTVRMFGARTLELEKYEGHIRKSRDVGLQSAWGQGAAGLLSALVQQGASFIILFYGGHLALQQEFEVGAIITFTYLWNRLSGAFTSLNENINQPVKAVSAGQRVFEILDLQPDIPEDEGDPFPEESKQVGIRFENVEYSYLSRPDKKVLAGVTLDIRAGKTTAVVGKSGCGKSTLSKLVLRFYDPQGGAVYLNATELQRMHLLQYRNKVGVVSQDTQLFRMTVTENITYGLRATEYTMEDVERAARLANADEFIRALPEGYSTMVGESGHDLSGGQKQRLSIARALVRRPRILLLDEATSALDAENEALVQAALDSLMHQMQGTCTIMVIAHRLSTIKDADRIIVLHEGLVVEQGTHEELLQIKEGRYATMIARQLQGAGADGAADGEEETKEKKVDDAISEIMAILDAVKEDKRKDVLMGIMKKAKGAGKG</sequence>
<dbReference type="PROSITE" id="PS00211">
    <property type="entry name" value="ABC_TRANSPORTER_1"/>
    <property type="match status" value="1"/>
</dbReference>
<dbReference type="PROSITE" id="PS50893">
    <property type="entry name" value="ABC_TRANSPORTER_2"/>
    <property type="match status" value="1"/>
</dbReference>
<dbReference type="InterPro" id="IPR017871">
    <property type="entry name" value="ABC_transporter-like_CS"/>
</dbReference>
<dbReference type="GO" id="GO:0005743">
    <property type="term" value="C:mitochondrial inner membrane"/>
    <property type="evidence" value="ECO:0007669"/>
    <property type="project" value="TreeGrafter"/>
</dbReference>
<accession>A0A812HWN8</accession>
<feature type="transmembrane region" description="Helical" evidence="8">
    <location>
        <begin position="167"/>
        <end position="188"/>
    </location>
</feature>
<evidence type="ECO:0000256" key="1">
    <source>
        <dbReference type="ARBA" id="ARBA00004141"/>
    </source>
</evidence>
<dbReference type="PANTHER" id="PTHR43394:SF5">
    <property type="entry name" value="ABC TRANSPORTER B FAMILY"/>
    <property type="match status" value="1"/>
</dbReference>
<comment type="subcellular location">
    <subcellularLocation>
        <location evidence="1">Membrane</location>
        <topology evidence="1">Multi-pass membrane protein</topology>
    </subcellularLocation>
</comment>
<feature type="transmembrane region" description="Helical" evidence="8">
    <location>
        <begin position="419"/>
        <end position="443"/>
    </location>
</feature>
<dbReference type="SUPFAM" id="SSF52540">
    <property type="entry name" value="P-loop containing nucleoside triphosphate hydrolases"/>
    <property type="match status" value="1"/>
</dbReference>
<dbReference type="GO" id="GO:0090374">
    <property type="term" value="P:oligopeptide export from mitochondrion"/>
    <property type="evidence" value="ECO:0007669"/>
    <property type="project" value="TreeGrafter"/>
</dbReference>
<dbReference type="InterPro" id="IPR036640">
    <property type="entry name" value="ABC1_TM_sf"/>
</dbReference>
<dbReference type="FunFam" id="3.40.50.300:FF:000836">
    <property type="entry name" value="ABC transporter B family member 25"/>
    <property type="match status" value="1"/>
</dbReference>
<keyword evidence="4" id="KW-0547">Nucleotide-binding</keyword>